<dbReference type="EMBL" id="JAUOQI010000001">
    <property type="protein sequence ID" value="MDO6576133.1"/>
    <property type="molecule type" value="Genomic_DNA"/>
</dbReference>
<proteinExistence type="predicted"/>
<dbReference type="Proteomes" id="UP001170717">
    <property type="component" value="Unassembled WGS sequence"/>
</dbReference>
<name>A0AAW7YYP6_9ALTE</name>
<dbReference type="SUPFAM" id="SSF55729">
    <property type="entry name" value="Acyl-CoA N-acyltransferases (Nat)"/>
    <property type="match status" value="1"/>
</dbReference>
<dbReference type="AlphaFoldDB" id="A0AAW7YYP6"/>
<evidence type="ECO:0000313" key="1">
    <source>
        <dbReference type="EMBL" id="MDO6576133.1"/>
    </source>
</evidence>
<reference evidence="1" key="1">
    <citation type="submission" date="2023-07" db="EMBL/GenBank/DDBJ databases">
        <title>Genome content predicts the carbon catabolic preferences of heterotrophic bacteria.</title>
        <authorList>
            <person name="Gralka M."/>
        </authorList>
    </citation>
    <scope>NUCLEOTIDE SEQUENCE</scope>
    <source>
        <strain evidence="1">F2M12</strain>
    </source>
</reference>
<dbReference type="GeneID" id="83258385"/>
<gene>
    <name evidence="1" type="ORF">Q4527_01965</name>
</gene>
<dbReference type="Pfam" id="PF13444">
    <property type="entry name" value="Acetyltransf_5"/>
    <property type="match status" value="1"/>
</dbReference>
<organism evidence="1 2">
    <name type="scientific">Alteromonas stellipolaris</name>
    <dbReference type="NCBI Taxonomy" id="233316"/>
    <lineage>
        <taxon>Bacteria</taxon>
        <taxon>Pseudomonadati</taxon>
        <taxon>Pseudomonadota</taxon>
        <taxon>Gammaproteobacteria</taxon>
        <taxon>Alteromonadales</taxon>
        <taxon>Alteromonadaceae</taxon>
        <taxon>Alteromonas/Salinimonas group</taxon>
        <taxon>Alteromonas</taxon>
    </lineage>
</organism>
<dbReference type="RefSeq" id="WP_231701195.1">
    <property type="nucleotide sequence ID" value="NZ_CAXIBE010000019.1"/>
</dbReference>
<keyword evidence="1" id="KW-0808">Transferase</keyword>
<accession>A0AAW7YYP6</accession>
<dbReference type="InterPro" id="IPR016181">
    <property type="entry name" value="Acyl_CoA_acyltransferase"/>
</dbReference>
<comment type="caution">
    <text evidence="1">The sequence shown here is derived from an EMBL/GenBank/DDBJ whole genome shotgun (WGS) entry which is preliminary data.</text>
</comment>
<dbReference type="Gene3D" id="3.40.630.30">
    <property type="match status" value="1"/>
</dbReference>
<evidence type="ECO:0000313" key="2">
    <source>
        <dbReference type="Proteomes" id="UP001170717"/>
    </source>
</evidence>
<dbReference type="InterPro" id="IPR022484">
    <property type="entry name" value="PEP-CTERM/exosrtase_acylTfrase"/>
</dbReference>
<dbReference type="GO" id="GO:0016746">
    <property type="term" value="F:acyltransferase activity"/>
    <property type="evidence" value="ECO:0007669"/>
    <property type="project" value="UniProtKB-KW"/>
</dbReference>
<protein>
    <submittedName>
        <fullName evidence="1">PEP-CTERM/exosortase system-associated acyltransferase</fullName>
    </submittedName>
</protein>
<dbReference type="NCBIfam" id="TIGR03694">
    <property type="entry name" value="exosort_acyl"/>
    <property type="match status" value="1"/>
</dbReference>
<sequence length="320" mass="36677">MRERKVSFCHAFQTGPAKSIEDQKLKKRVATSLSKLKTIHSHISANLKKLRNKRKKKQMDELSSFFFSRYSLVVAQNNEDRETCFSTRHEVYCEEMNFEKERSTGLEIDRYDDYSVNCYIKHLPTGDCAGTIRIIMPAIRNQALPLEEKCIHAIEDKALVPAQLGRTSICEISRLAIPKSFRVRQLKAKAPFKPSGKQKVSKAESVLLEHIPYLSLALYFIALSICVEQEMEYAYVLMEPKLARRLKMFGFNFERLGDPIDYNGLRAVYRIKPKSIESELTPALRSFLLRIKNDLAGSLTENMFGASMKVEEEFTASKAA</sequence>
<keyword evidence="1" id="KW-0012">Acyltransferase</keyword>